<gene>
    <name evidence="2" type="ORF">FHU29_004692</name>
</gene>
<organism evidence="2 3">
    <name type="scientific">Hoyosella altamirensis</name>
    <dbReference type="NCBI Taxonomy" id="616997"/>
    <lineage>
        <taxon>Bacteria</taxon>
        <taxon>Bacillati</taxon>
        <taxon>Actinomycetota</taxon>
        <taxon>Actinomycetes</taxon>
        <taxon>Mycobacteriales</taxon>
        <taxon>Hoyosellaceae</taxon>
        <taxon>Hoyosella</taxon>
    </lineage>
</organism>
<comment type="caution">
    <text evidence="2">The sequence shown here is derived from an EMBL/GenBank/DDBJ whole genome shotgun (WGS) entry which is preliminary data.</text>
</comment>
<dbReference type="Proteomes" id="UP000567922">
    <property type="component" value="Unassembled WGS sequence"/>
</dbReference>
<evidence type="ECO:0000256" key="1">
    <source>
        <dbReference type="SAM" id="MobiDB-lite"/>
    </source>
</evidence>
<dbReference type="AlphaFoldDB" id="A0A839RV53"/>
<feature type="region of interest" description="Disordered" evidence="1">
    <location>
        <begin position="93"/>
        <end position="126"/>
    </location>
</feature>
<proteinExistence type="predicted"/>
<dbReference type="RefSeq" id="WP_232323098.1">
    <property type="nucleotide sequence ID" value="NZ_BDDI01000031.1"/>
</dbReference>
<sequence>MPPWIRRHGKTAWARVLAPFVAAQWDADDIAEALRDYAIGHYVLSSPRNALGYLRSILNTFDLQDRPAAIIRAEAAARDTERRAKQEQLRTEWAARNASAAGENSPGRQAARQVIEEIKRRPKRWR</sequence>
<keyword evidence="3" id="KW-1185">Reference proteome</keyword>
<evidence type="ECO:0000313" key="3">
    <source>
        <dbReference type="Proteomes" id="UP000567922"/>
    </source>
</evidence>
<protein>
    <recommendedName>
        <fullName evidence="4">Replication protein</fullName>
    </recommendedName>
</protein>
<reference evidence="2 3" key="1">
    <citation type="submission" date="2020-08" db="EMBL/GenBank/DDBJ databases">
        <title>Sequencing the genomes of 1000 actinobacteria strains.</title>
        <authorList>
            <person name="Klenk H.-P."/>
        </authorList>
    </citation>
    <scope>NUCLEOTIDE SEQUENCE [LARGE SCALE GENOMIC DNA]</scope>
    <source>
        <strain evidence="2 3">DSM 45258</strain>
    </source>
</reference>
<accession>A0A839RV53</accession>
<dbReference type="EMBL" id="JACHWS010000011">
    <property type="protein sequence ID" value="MBB3040197.1"/>
    <property type="molecule type" value="Genomic_DNA"/>
</dbReference>
<name>A0A839RV53_9ACTN</name>
<evidence type="ECO:0008006" key="4">
    <source>
        <dbReference type="Google" id="ProtNLM"/>
    </source>
</evidence>
<evidence type="ECO:0000313" key="2">
    <source>
        <dbReference type="EMBL" id="MBB3040197.1"/>
    </source>
</evidence>